<name>A0A5C5V9Y8_9BACT</name>
<organism evidence="2 3">
    <name type="scientific">Blastopirellula retiformator</name>
    <dbReference type="NCBI Taxonomy" id="2527970"/>
    <lineage>
        <taxon>Bacteria</taxon>
        <taxon>Pseudomonadati</taxon>
        <taxon>Planctomycetota</taxon>
        <taxon>Planctomycetia</taxon>
        <taxon>Pirellulales</taxon>
        <taxon>Pirellulaceae</taxon>
        <taxon>Blastopirellula</taxon>
    </lineage>
</organism>
<dbReference type="Proteomes" id="UP000318878">
    <property type="component" value="Unassembled WGS sequence"/>
</dbReference>
<proteinExistence type="predicted"/>
<keyword evidence="3" id="KW-1185">Reference proteome</keyword>
<reference evidence="2 3" key="1">
    <citation type="submission" date="2019-02" db="EMBL/GenBank/DDBJ databases">
        <title>Deep-cultivation of Planctomycetes and their phenomic and genomic characterization uncovers novel biology.</title>
        <authorList>
            <person name="Wiegand S."/>
            <person name="Jogler M."/>
            <person name="Boedeker C."/>
            <person name="Pinto D."/>
            <person name="Vollmers J."/>
            <person name="Rivas-Marin E."/>
            <person name="Kohn T."/>
            <person name="Peeters S.H."/>
            <person name="Heuer A."/>
            <person name="Rast P."/>
            <person name="Oberbeckmann S."/>
            <person name="Bunk B."/>
            <person name="Jeske O."/>
            <person name="Meyerdierks A."/>
            <person name="Storesund J.E."/>
            <person name="Kallscheuer N."/>
            <person name="Luecker S."/>
            <person name="Lage O.M."/>
            <person name="Pohl T."/>
            <person name="Merkel B.J."/>
            <person name="Hornburger P."/>
            <person name="Mueller R.-W."/>
            <person name="Bruemmer F."/>
            <person name="Labrenz M."/>
            <person name="Spormann A.M."/>
            <person name="Op Den Camp H."/>
            <person name="Overmann J."/>
            <person name="Amann R."/>
            <person name="Jetten M.S.M."/>
            <person name="Mascher T."/>
            <person name="Medema M.H."/>
            <person name="Devos D.P."/>
            <person name="Kaster A.-K."/>
            <person name="Ovreas L."/>
            <person name="Rohde M."/>
            <person name="Galperin M.Y."/>
            <person name="Jogler C."/>
        </authorList>
    </citation>
    <scope>NUCLEOTIDE SEQUENCE [LARGE SCALE GENOMIC DNA]</scope>
    <source>
        <strain evidence="2 3">Enr8</strain>
    </source>
</reference>
<evidence type="ECO:0000313" key="3">
    <source>
        <dbReference type="Proteomes" id="UP000318878"/>
    </source>
</evidence>
<feature type="region of interest" description="Disordered" evidence="1">
    <location>
        <begin position="29"/>
        <end position="59"/>
    </location>
</feature>
<gene>
    <name evidence="2" type="ORF">Enr8_21220</name>
</gene>
<dbReference type="OrthoDB" id="9900718at2"/>
<dbReference type="RefSeq" id="WP_146431191.1">
    <property type="nucleotide sequence ID" value="NZ_SJPF01000002.1"/>
</dbReference>
<comment type="caution">
    <text evidence="2">The sequence shown here is derived from an EMBL/GenBank/DDBJ whole genome shotgun (WGS) entry which is preliminary data.</text>
</comment>
<accession>A0A5C5V9Y8</accession>
<evidence type="ECO:0000256" key="1">
    <source>
        <dbReference type="SAM" id="MobiDB-lite"/>
    </source>
</evidence>
<evidence type="ECO:0000313" key="2">
    <source>
        <dbReference type="EMBL" id="TWT34709.1"/>
    </source>
</evidence>
<dbReference type="EMBL" id="SJPF01000002">
    <property type="protein sequence ID" value="TWT34709.1"/>
    <property type="molecule type" value="Genomic_DNA"/>
</dbReference>
<protein>
    <submittedName>
        <fullName evidence="2">Uncharacterized protein</fullName>
    </submittedName>
</protein>
<sequence precursor="true">MLNLFLIAAAAFGALGLVSLVWAPALKAPASSGGPAPAPLPVKLIAKNPQPERDSPGPNPVDAFRAWFCVVRPVLIASGASSEEIRQAGLDLVKHLIMEAPNDET</sequence>
<dbReference type="AlphaFoldDB" id="A0A5C5V9Y8"/>